<feature type="transmembrane region" description="Helical" evidence="1">
    <location>
        <begin position="118"/>
        <end position="138"/>
    </location>
</feature>
<protein>
    <recommendedName>
        <fullName evidence="4">DUF2214 domain-containing protein</fullName>
    </recommendedName>
</protein>
<sequence length="140" mass="14834">MFSGLVSHPWAYPALEVVHIVGIAMLFGGLLVFELRAFGLGRDLPAALLARLTLTPALAGFGLCAATGLTMFAGQPGELLANPAFRLKLLLIALAGLNALLFHLLGGTATLESRRGKLQCLMSLGFWLAVIICGRWIAYA</sequence>
<feature type="transmembrane region" description="Helical" evidence="1">
    <location>
        <begin position="85"/>
        <end position="106"/>
    </location>
</feature>
<keyword evidence="3" id="KW-1185">Reference proteome</keyword>
<comment type="caution">
    <text evidence="2">The sequence shown here is derived from an EMBL/GenBank/DDBJ whole genome shotgun (WGS) entry which is preliminary data.</text>
</comment>
<reference evidence="2 3" key="1">
    <citation type="submission" date="2018-12" db="EMBL/GenBank/DDBJ databases">
        <title>The genome of Variovorax gossypii DSM 100435.</title>
        <authorList>
            <person name="Gao J."/>
            <person name="Sun J."/>
        </authorList>
    </citation>
    <scope>NUCLEOTIDE SEQUENCE [LARGE SCALE GENOMIC DNA]</scope>
    <source>
        <strain evidence="2 3">DSM 100435</strain>
    </source>
</reference>
<feature type="transmembrane region" description="Helical" evidence="1">
    <location>
        <begin position="54"/>
        <end position="73"/>
    </location>
</feature>
<gene>
    <name evidence="2" type="ORF">EJP69_01635</name>
</gene>
<evidence type="ECO:0000313" key="2">
    <source>
        <dbReference type="EMBL" id="RTQ36474.1"/>
    </source>
</evidence>
<accession>A0A3S0JAQ3</accession>
<dbReference type="OrthoDB" id="3536934at2"/>
<dbReference type="RefSeq" id="WP_126468503.1">
    <property type="nucleotide sequence ID" value="NZ_RXOE01000001.1"/>
</dbReference>
<organism evidence="2 3">
    <name type="scientific">Variovorax gossypii</name>
    <dbReference type="NCBI Taxonomy" id="1679495"/>
    <lineage>
        <taxon>Bacteria</taxon>
        <taxon>Pseudomonadati</taxon>
        <taxon>Pseudomonadota</taxon>
        <taxon>Betaproteobacteria</taxon>
        <taxon>Burkholderiales</taxon>
        <taxon>Comamonadaceae</taxon>
        <taxon>Variovorax</taxon>
    </lineage>
</organism>
<evidence type="ECO:0008006" key="4">
    <source>
        <dbReference type="Google" id="ProtNLM"/>
    </source>
</evidence>
<name>A0A3S0JAQ3_9BURK</name>
<keyword evidence="1" id="KW-0812">Transmembrane</keyword>
<keyword evidence="1" id="KW-0472">Membrane</keyword>
<dbReference type="AlphaFoldDB" id="A0A3S0JAQ3"/>
<dbReference type="Proteomes" id="UP000267418">
    <property type="component" value="Unassembled WGS sequence"/>
</dbReference>
<feature type="transmembrane region" description="Helical" evidence="1">
    <location>
        <begin position="12"/>
        <end position="33"/>
    </location>
</feature>
<proteinExistence type="predicted"/>
<dbReference type="EMBL" id="RXOE01000001">
    <property type="protein sequence ID" value="RTQ36474.1"/>
    <property type="molecule type" value="Genomic_DNA"/>
</dbReference>
<keyword evidence="1" id="KW-1133">Transmembrane helix</keyword>
<evidence type="ECO:0000256" key="1">
    <source>
        <dbReference type="SAM" id="Phobius"/>
    </source>
</evidence>
<evidence type="ECO:0000313" key="3">
    <source>
        <dbReference type="Proteomes" id="UP000267418"/>
    </source>
</evidence>